<dbReference type="SUPFAM" id="SSF56059">
    <property type="entry name" value="Glutathione synthetase ATP-binding domain-like"/>
    <property type="match status" value="1"/>
</dbReference>
<dbReference type="RefSeq" id="WP_245743159.1">
    <property type="nucleotide sequence ID" value="NZ_FNLL01000011.1"/>
</dbReference>
<organism evidence="6 7">
    <name type="scientific">Desulfobacula phenolica</name>
    <dbReference type="NCBI Taxonomy" id="90732"/>
    <lineage>
        <taxon>Bacteria</taxon>
        <taxon>Pseudomonadati</taxon>
        <taxon>Thermodesulfobacteriota</taxon>
        <taxon>Desulfobacteria</taxon>
        <taxon>Desulfobacterales</taxon>
        <taxon>Desulfobacteraceae</taxon>
        <taxon>Desulfobacula</taxon>
    </lineage>
</organism>
<name>A0A1H2J8M5_9BACT</name>
<dbReference type="Pfam" id="PF13535">
    <property type="entry name" value="ATP-grasp_4"/>
    <property type="match status" value="1"/>
</dbReference>
<dbReference type="EMBL" id="FNLL01000011">
    <property type="protein sequence ID" value="SDU52813.1"/>
    <property type="molecule type" value="Genomic_DNA"/>
</dbReference>
<keyword evidence="3 4" id="KW-0067">ATP-binding</keyword>
<proteinExistence type="predicted"/>
<reference evidence="7" key="1">
    <citation type="submission" date="2016-10" db="EMBL/GenBank/DDBJ databases">
        <authorList>
            <person name="Varghese N."/>
            <person name="Submissions S."/>
        </authorList>
    </citation>
    <scope>NUCLEOTIDE SEQUENCE [LARGE SCALE GENOMIC DNA]</scope>
    <source>
        <strain evidence="7">DSM 3384</strain>
    </source>
</reference>
<evidence type="ECO:0000256" key="2">
    <source>
        <dbReference type="ARBA" id="ARBA00022741"/>
    </source>
</evidence>
<dbReference type="InterPro" id="IPR011761">
    <property type="entry name" value="ATP-grasp"/>
</dbReference>
<dbReference type="Proteomes" id="UP000199608">
    <property type="component" value="Unassembled WGS sequence"/>
</dbReference>
<evidence type="ECO:0000259" key="5">
    <source>
        <dbReference type="PROSITE" id="PS50975"/>
    </source>
</evidence>
<evidence type="ECO:0000313" key="7">
    <source>
        <dbReference type="Proteomes" id="UP000199608"/>
    </source>
</evidence>
<dbReference type="InterPro" id="IPR052032">
    <property type="entry name" value="ATP-dep_AA_Ligase"/>
</dbReference>
<evidence type="ECO:0000313" key="6">
    <source>
        <dbReference type="EMBL" id="SDU52813.1"/>
    </source>
</evidence>
<dbReference type="PANTHER" id="PTHR43585:SF2">
    <property type="entry name" value="ATP-GRASP ENZYME FSQD"/>
    <property type="match status" value="1"/>
</dbReference>
<dbReference type="GO" id="GO:0016874">
    <property type="term" value="F:ligase activity"/>
    <property type="evidence" value="ECO:0007669"/>
    <property type="project" value="UniProtKB-KW"/>
</dbReference>
<evidence type="ECO:0000256" key="4">
    <source>
        <dbReference type="PROSITE-ProRule" id="PRU00409"/>
    </source>
</evidence>
<keyword evidence="2 4" id="KW-0547">Nucleotide-binding</keyword>
<dbReference type="GO" id="GO:0005524">
    <property type="term" value="F:ATP binding"/>
    <property type="evidence" value="ECO:0007669"/>
    <property type="project" value="UniProtKB-UniRule"/>
</dbReference>
<dbReference type="PROSITE" id="PS50975">
    <property type="entry name" value="ATP_GRASP"/>
    <property type="match status" value="1"/>
</dbReference>
<keyword evidence="1" id="KW-0436">Ligase</keyword>
<evidence type="ECO:0000256" key="1">
    <source>
        <dbReference type="ARBA" id="ARBA00022598"/>
    </source>
</evidence>
<dbReference type="Gene3D" id="3.30.470.20">
    <property type="entry name" value="ATP-grasp fold, B domain"/>
    <property type="match status" value="1"/>
</dbReference>
<evidence type="ECO:0000256" key="3">
    <source>
        <dbReference type="ARBA" id="ARBA00022840"/>
    </source>
</evidence>
<feature type="domain" description="ATP-grasp" evidence="5">
    <location>
        <begin position="123"/>
        <end position="331"/>
    </location>
</feature>
<gene>
    <name evidence="6" type="ORF">SAMN04487931_11151</name>
</gene>
<dbReference type="PANTHER" id="PTHR43585">
    <property type="entry name" value="FUMIPYRROLE BIOSYNTHESIS PROTEIN C"/>
    <property type="match status" value="1"/>
</dbReference>
<protein>
    <submittedName>
        <fullName evidence="6">ATP-grasp domain-containing protein</fullName>
    </submittedName>
</protein>
<sequence>MKKMLPVHNKKRVLVVGTTSDYIEWIRTACPNRALFLTDPEIRKNAQEDSPTDLEELLIPLNDFNRIKTDLLHHLKTWGQTLTGVACFDCESMETAALIASEFGLIYPDLCAIRNCRDKYVSKQLWQKNNIPCPLTAAVNSVDDVARFLDLRQKQVVLKPFFGSGSELVFRCKTLDDCKKAFMTIKAGLKRRCENPLFKKTSSQDDLMLAEEFLDGPEYSCDFIIENNVVTIIRLTRKIKPDNRPFGTVSGYVIPSDLPEHTDKAHLENILLNSAKCLGIRRGLCMVDFIINDYQPVLIEMTPRPGGDCLPFLLKEAGNLDILKLTLDFAEKKPLGLNGTTHFTPHIGIRLHAHKAGVLKRFNTDLLQNEKRIKKIHFTRKPGHIITMPPDDYDSWFLGHMIIAPDHKQYPETQCFLIGKRLGVEIE</sequence>
<accession>A0A1H2J8M5</accession>
<dbReference type="GO" id="GO:0046872">
    <property type="term" value="F:metal ion binding"/>
    <property type="evidence" value="ECO:0007669"/>
    <property type="project" value="InterPro"/>
</dbReference>
<dbReference type="AlphaFoldDB" id="A0A1H2J8M5"/>
<keyword evidence="7" id="KW-1185">Reference proteome</keyword>